<dbReference type="Proteomes" id="UP000287352">
    <property type="component" value="Unassembled WGS sequence"/>
</dbReference>
<organism evidence="2 3">
    <name type="scientific">Tengunoibacter tsumagoiensis</name>
    <dbReference type="NCBI Taxonomy" id="2014871"/>
    <lineage>
        <taxon>Bacteria</taxon>
        <taxon>Bacillati</taxon>
        <taxon>Chloroflexota</taxon>
        <taxon>Ktedonobacteria</taxon>
        <taxon>Ktedonobacterales</taxon>
        <taxon>Dictyobacteraceae</taxon>
        <taxon>Tengunoibacter</taxon>
    </lineage>
</organism>
<dbReference type="EMBL" id="BIFR01000002">
    <property type="protein sequence ID" value="GCE14545.1"/>
    <property type="molecule type" value="Genomic_DNA"/>
</dbReference>
<evidence type="ECO:0000259" key="1">
    <source>
        <dbReference type="Pfam" id="PF01872"/>
    </source>
</evidence>
<dbReference type="InterPro" id="IPR002734">
    <property type="entry name" value="RibDG_C"/>
</dbReference>
<dbReference type="Pfam" id="PF01872">
    <property type="entry name" value="RibD_C"/>
    <property type="match status" value="1"/>
</dbReference>
<reference evidence="3" key="1">
    <citation type="submission" date="2018-12" db="EMBL/GenBank/DDBJ databases">
        <title>Tengunoibacter tsumagoiensis gen. nov., sp. nov., Dictyobacter kobayashii sp. nov., D. alpinus sp. nov., and D. joshuensis sp. nov. and description of Dictyobacteraceae fam. nov. within the order Ktedonobacterales isolated from Tengu-no-mugimeshi.</title>
        <authorList>
            <person name="Wang C.M."/>
            <person name="Zheng Y."/>
            <person name="Sakai Y."/>
            <person name="Toyoda A."/>
            <person name="Minakuchi Y."/>
            <person name="Abe K."/>
            <person name="Yokota A."/>
            <person name="Yabe S."/>
        </authorList>
    </citation>
    <scope>NUCLEOTIDE SEQUENCE [LARGE SCALE GENOMIC DNA]</scope>
    <source>
        <strain evidence="3">Uno3</strain>
    </source>
</reference>
<dbReference type="PANTHER" id="PTHR38011">
    <property type="entry name" value="DIHYDROFOLATE REDUCTASE FAMILY PROTEIN (AFU_ORTHOLOGUE AFUA_8G06820)"/>
    <property type="match status" value="1"/>
</dbReference>
<accession>A0A402A6A3</accession>
<dbReference type="PANTHER" id="PTHR38011:SF11">
    <property type="entry name" value="2,5-DIAMINO-6-RIBOSYLAMINO-4(3H)-PYRIMIDINONE 5'-PHOSPHATE REDUCTASE"/>
    <property type="match status" value="1"/>
</dbReference>
<dbReference type="GO" id="GO:0008703">
    <property type="term" value="F:5-amino-6-(5-phosphoribosylamino)uracil reductase activity"/>
    <property type="evidence" value="ECO:0007669"/>
    <property type="project" value="InterPro"/>
</dbReference>
<evidence type="ECO:0000313" key="3">
    <source>
        <dbReference type="Proteomes" id="UP000287352"/>
    </source>
</evidence>
<dbReference type="AlphaFoldDB" id="A0A402A6A3"/>
<proteinExistence type="predicted"/>
<dbReference type="OrthoDB" id="195113at2"/>
<dbReference type="InterPro" id="IPR050765">
    <property type="entry name" value="Riboflavin_Biosynth_HTPR"/>
</dbReference>
<gene>
    <name evidence="2" type="ORF">KTT_44040</name>
</gene>
<feature type="domain" description="Bacterial bifunctional deaminase-reductase C-terminal" evidence="1">
    <location>
        <begin position="2"/>
        <end position="177"/>
    </location>
</feature>
<dbReference type="SUPFAM" id="SSF53597">
    <property type="entry name" value="Dihydrofolate reductase-like"/>
    <property type="match status" value="1"/>
</dbReference>
<dbReference type="RefSeq" id="WP_126582108.1">
    <property type="nucleotide sequence ID" value="NZ_BIFR01000002.1"/>
</dbReference>
<dbReference type="Gene3D" id="3.40.430.10">
    <property type="entry name" value="Dihydrofolate Reductase, subunit A"/>
    <property type="match status" value="1"/>
</dbReference>
<sequence>MRKVIVFVMVTLDGFFSGPDGELDWHVVDEEFNNFANEQLASVDTLLFGRVTYQSMASYWPTSGVLEDDPIIAHKMNTFSKIVFSRTLEQAEWENTRLVKDHLAEEILQLKQQPGKDLIIFGSSTLSASLLNLGLIDELRIMVNPVVLGKGQPLFKGIEEKLPLTRFDTRTFQSGNVLLFYRPA</sequence>
<comment type="caution">
    <text evidence="2">The sequence shown here is derived from an EMBL/GenBank/DDBJ whole genome shotgun (WGS) entry which is preliminary data.</text>
</comment>
<protein>
    <recommendedName>
        <fullName evidence="1">Bacterial bifunctional deaminase-reductase C-terminal domain-containing protein</fullName>
    </recommendedName>
</protein>
<dbReference type="GO" id="GO:0009231">
    <property type="term" value="P:riboflavin biosynthetic process"/>
    <property type="evidence" value="ECO:0007669"/>
    <property type="project" value="InterPro"/>
</dbReference>
<name>A0A402A6A3_9CHLR</name>
<keyword evidence="3" id="KW-1185">Reference proteome</keyword>
<evidence type="ECO:0000313" key="2">
    <source>
        <dbReference type="EMBL" id="GCE14545.1"/>
    </source>
</evidence>
<dbReference type="InterPro" id="IPR024072">
    <property type="entry name" value="DHFR-like_dom_sf"/>
</dbReference>